<dbReference type="OrthoDB" id="9802264at2"/>
<evidence type="ECO:0000256" key="3">
    <source>
        <dbReference type="ARBA" id="ARBA00022519"/>
    </source>
</evidence>
<dbReference type="STRING" id="52689.AKG39_01375"/>
<dbReference type="SUPFAM" id="SSF52540">
    <property type="entry name" value="P-loop containing nucleoside triphosphate hydrolases"/>
    <property type="match status" value="1"/>
</dbReference>
<dbReference type="RefSeq" id="WP_050738566.1">
    <property type="nucleotide sequence ID" value="NZ_LGYO01000004.1"/>
</dbReference>
<evidence type="ECO:0000256" key="6">
    <source>
        <dbReference type="ARBA" id="ARBA00022967"/>
    </source>
</evidence>
<comment type="caution">
    <text evidence="9">The sequence shown here is derived from an EMBL/GenBank/DDBJ whole genome shotgun (WGS) entry which is preliminary data.</text>
</comment>
<dbReference type="InterPro" id="IPR027417">
    <property type="entry name" value="P-loop_NTPase"/>
</dbReference>
<sequence length="261" mass="29350">MKDKNLGDIIIEIKKLGVDYTGSNEPVKAIHDINLTIHRGDFICVLGPSGCGKSTLLKVIAGFLKQTEGTFLMNGKEVVGPDWNRGVVFQSASLYPWMSVRKNIEFGPKMKRLPKKDITEIATHYLEQVNLLKFEDQVIFELSGGMKQRVALARVLANEPEVMLMDEPLGALDALTRIQMQKLIRDIWKKNHNTIFMITHDVDEALSLGTRVLVMSSSPGTIIKELNLDFIENAVDSRTGRVQINEEYLKLKEAILDLIDT</sequence>
<keyword evidence="10" id="KW-1185">Reference proteome</keyword>
<dbReference type="PANTHER" id="PTHR42788:SF18">
    <property type="entry name" value="TAURINE IMPORT ATP-BINDING PROTEIN TAUB"/>
    <property type="match status" value="1"/>
</dbReference>
<evidence type="ECO:0000256" key="4">
    <source>
        <dbReference type="ARBA" id="ARBA00022741"/>
    </source>
</evidence>
<reference evidence="10" key="1">
    <citation type="submission" date="2015-07" db="EMBL/GenBank/DDBJ databases">
        <title>Draft genome sequence of Acetobacterium bakii DSM 8293, a potential psychrophilic chemical producer through syngas fermentation.</title>
        <authorList>
            <person name="Song Y."/>
            <person name="Hwang S."/>
            <person name="Cho B.-K."/>
        </authorList>
    </citation>
    <scope>NUCLEOTIDE SEQUENCE [LARGE SCALE GENOMIC DNA]</scope>
    <source>
        <strain evidence="10">DSM 8239</strain>
    </source>
</reference>
<evidence type="ECO:0000313" key="10">
    <source>
        <dbReference type="Proteomes" id="UP000036873"/>
    </source>
</evidence>
<evidence type="ECO:0000256" key="7">
    <source>
        <dbReference type="ARBA" id="ARBA00023136"/>
    </source>
</evidence>
<keyword evidence="2" id="KW-1003">Cell membrane</keyword>
<gene>
    <name evidence="9" type="ORF">AKG39_01375</name>
</gene>
<dbReference type="Pfam" id="PF00005">
    <property type="entry name" value="ABC_tran"/>
    <property type="match status" value="1"/>
</dbReference>
<keyword evidence="7" id="KW-0472">Membrane</keyword>
<dbReference type="Proteomes" id="UP000036873">
    <property type="component" value="Unassembled WGS sequence"/>
</dbReference>
<dbReference type="EMBL" id="LGYO01000004">
    <property type="protein sequence ID" value="KNZ43378.1"/>
    <property type="molecule type" value="Genomic_DNA"/>
</dbReference>
<protein>
    <submittedName>
        <fullName evidence="9">ABC transporter ATP-binding protein</fullName>
    </submittedName>
</protein>
<keyword evidence="3" id="KW-0997">Cell inner membrane</keyword>
<dbReference type="InterPro" id="IPR017871">
    <property type="entry name" value="ABC_transporter-like_CS"/>
</dbReference>
<dbReference type="PATRIC" id="fig|52689.4.peg.2340"/>
<keyword evidence="6" id="KW-1278">Translocase</keyword>
<dbReference type="AlphaFoldDB" id="A0A0L6U4F7"/>
<dbReference type="CDD" id="cd03293">
    <property type="entry name" value="ABC_NrtD_SsuB_transporters"/>
    <property type="match status" value="1"/>
</dbReference>
<name>A0A0L6U4F7_9FIRM</name>
<dbReference type="PANTHER" id="PTHR42788">
    <property type="entry name" value="TAURINE IMPORT ATP-BINDING PROTEIN-RELATED"/>
    <property type="match status" value="1"/>
</dbReference>
<dbReference type="GO" id="GO:0005524">
    <property type="term" value="F:ATP binding"/>
    <property type="evidence" value="ECO:0007669"/>
    <property type="project" value="UniProtKB-KW"/>
</dbReference>
<organism evidence="9 10">
    <name type="scientific">Acetobacterium bakii</name>
    <dbReference type="NCBI Taxonomy" id="52689"/>
    <lineage>
        <taxon>Bacteria</taxon>
        <taxon>Bacillati</taxon>
        <taxon>Bacillota</taxon>
        <taxon>Clostridia</taxon>
        <taxon>Eubacteriales</taxon>
        <taxon>Eubacteriaceae</taxon>
        <taxon>Acetobacterium</taxon>
    </lineage>
</organism>
<dbReference type="SMART" id="SM00382">
    <property type="entry name" value="AAA"/>
    <property type="match status" value="1"/>
</dbReference>
<feature type="domain" description="ABC transporter" evidence="8">
    <location>
        <begin position="13"/>
        <end position="244"/>
    </location>
</feature>
<dbReference type="GO" id="GO:0016887">
    <property type="term" value="F:ATP hydrolysis activity"/>
    <property type="evidence" value="ECO:0007669"/>
    <property type="project" value="InterPro"/>
</dbReference>
<accession>A0A0L6U4F7</accession>
<dbReference type="PROSITE" id="PS00211">
    <property type="entry name" value="ABC_TRANSPORTER_1"/>
    <property type="match status" value="1"/>
</dbReference>
<proteinExistence type="predicted"/>
<evidence type="ECO:0000313" key="9">
    <source>
        <dbReference type="EMBL" id="KNZ43378.1"/>
    </source>
</evidence>
<keyword evidence="5 9" id="KW-0067">ATP-binding</keyword>
<dbReference type="PROSITE" id="PS50893">
    <property type="entry name" value="ABC_TRANSPORTER_2"/>
    <property type="match status" value="1"/>
</dbReference>
<keyword evidence="4" id="KW-0547">Nucleotide-binding</keyword>
<evidence type="ECO:0000256" key="5">
    <source>
        <dbReference type="ARBA" id="ARBA00022840"/>
    </source>
</evidence>
<evidence type="ECO:0000259" key="8">
    <source>
        <dbReference type="PROSITE" id="PS50893"/>
    </source>
</evidence>
<dbReference type="InterPro" id="IPR003439">
    <property type="entry name" value="ABC_transporter-like_ATP-bd"/>
</dbReference>
<evidence type="ECO:0000256" key="2">
    <source>
        <dbReference type="ARBA" id="ARBA00022475"/>
    </source>
</evidence>
<dbReference type="Gene3D" id="3.40.50.300">
    <property type="entry name" value="P-loop containing nucleotide triphosphate hydrolases"/>
    <property type="match status" value="1"/>
</dbReference>
<dbReference type="InterPro" id="IPR050166">
    <property type="entry name" value="ABC_transporter_ATP-bind"/>
</dbReference>
<evidence type="ECO:0000256" key="1">
    <source>
        <dbReference type="ARBA" id="ARBA00022448"/>
    </source>
</evidence>
<keyword evidence="1" id="KW-0813">Transport</keyword>
<dbReference type="InterPro" id="IPR003593">
    <property type="entry name" value="AAA+_ATPase"/>
</dbReference>